<evidence type="ECO:0000256" key="1">
    <source>
        <dbReference type="SAM" id="MobiDB-lite"/>
    </source>
</evidence>
<dbReference type="InterPro" id="IPR036280">
    <property type="entry name" value="Multihaem_cyt_sf"/>
</dbReference>
<accession>A0A518CSY7</accession>
<evidence type="ECO:0000313" key="4">
    <source>
        <dbReference type="Proteomes" id="UP000317178"/>
    </source>
</evidence>
<dbReference type="AlphaFoldDB" id="A0A518CSY7"/>
<name>A0A518CSY7_9PLAN</name>
<proteinExistence type="predicted"/>
<feature type="region of interest" description="Disordered" evidence="1">
    <location>
        <begin position="254"/>
        <end position="278"/>
    </location>
</feature>
<dbReference type="KEGG" id="plon:Pla110_40950"/>
<protein>
    <submittedName>
        <fullName evidence="3">Nitrate reductase cytochrome c-type subunit (NapB)</fullName>
    </submittedName>
</protein>
<reference evidence="3 4" key="1">
    <citation type="submission" date="2019-02" db="EMBL/GenBank/DDBJ databases">
        <title>Deep-cultivation of Planctomycetes and their phenomic and genomic characterization uncovers novel biology.</title>
        <authorList>
            <person name="Wiegand S."/>
            <person name="Jogler M."/>
            <person name="Boedeker C."/>
            <person name="Pinto D."/>
            <person name="Vollmers J."/>
            <person name="Rivas-Marin E."/>
            <person name="Kohn T."/>
            <person name="Peeters S.H."/>
            <person name="Heuer A."/>
            <person name="Rast P."/>
            <person name="Oberbeckmann S."/>
            <person name="Bunk B."/>
            <person name="Jeske O."/>
            <person name="Meyerdierks A."/>
            <person name="Storesund J.E."/>
            <person name="Kallscheuer N."/>
            <person name="Luecker S."/>
            <person name="Lage O.M."/>
            <person name="Pohl T."/>
            <person name="Merkel B.J."/>
            <person name="Hornburger P."/>
            <person name="Mueller R.-W."/>
            <person name="Bruemmer F."/>
            <person name="Labrenz M."/>
            <person name="Spormann A.M."/>
            <person name="Op den Camp H."/>
            <person name="Overmann J."/>
            <person name="Amann R."/>
            <person name="Jetten M.S.M."/>
            <person name="Mascher T."/>
            <person name="Medema M.H."/>
            <person name="Devos D.P."/>
            <person name="Kaster A.-K."/>
            <person name="Ovreas L."/>
            <person name="Rohde M."/>
            <person name="Galperin M.Y."/>
            <person name="Jogler C."/>
        </authorList>
    </citation>
    <scope>NUCLEOTIDE SEQUENCE [LARGE SCALE GENOMIC DNA]</scope>
    <source>
        <strain evidence="3 4">Pla110</strain>
    </source>
</reference>
<feature type="transmembrane region" description="Helical" evidence="2">
    <location>
        <begin position="12"/>
        <end position="29"/>
    </location>
</feature>
<evidence type="ECO:0000313" key="3">
    <source>
        <dbReference type="EMBL" id="QDU82340.1"/>
    </source>
</evidence>
<dbReference type="RefSeq" id="WP_144998438.1">
    <property type="nucleotide sequence ID" value="NZ_CP036281.1"/>
</dbReference>
<keyword evidence="2" id="KW-1133">Transmembrane helix</keyword>
<keyword evidence="4" id="KW-1185">Reference proteome</keyword>
<gene>
    <name evidence="3" type="ORF">Pla110_40950</name>
</gene>
<dbReference type="Proteomes" id="UP000317178">
    <property type="component" value="Chromosome"/>
</dbReference>
<organism evidence="3 4">
    <name type="scientific">Polystyrenella longa</name>
    <dbReference type="NCBI Taxonomy" id="2528007"/>
    <lineage>
        <taxon>Bacteria</taxon>
        <taxon>Pseudomonadati</taxon>
        <taxon>Planctomycetota</taxon>
        <taxon>Planctomycetia</taxon>
        <taxon>Planctomycetales</taxon>
        <taxon>Planctomycetaceae</taxon>
        <taxon>Polystyrenella</taxon>
    </lineage>
</organism>
<dbReference type="Gene3D" id="3.90.10.10">
    <property type="entry name" value="Cytochrome C3"/>
    <property type="match status" value="1"/>
</dbReference>
<dbReference type="OrthoDB" id="269685at2"/>
<dbReference type="EMBL" id="CP036281">
    <property type="protein sequence ID" value="QDU82340.1"/>
    <property type="molecule type" value="Genomic_DNA"/>
</dbReference>
<keyword evidence="2" id="KW-0812">Transmembrane</keyword>
<evidence type="ECO:0000256" key="2">
    <source>
        <dbReference type="SAM" id="Phobius"/>
    </source>
</evidence>
<keyword evidence="2" id="KW-0472">Membrane</keyword>
<dbReference type="SUPFAM" id="SSF48695">
    <property type="entry name" value="Multiheme cytochromes"/>
    <property type="match status" value="1"/>
</dbReference>
<sequence length="278" mass="30634">METEQISRIQILLSFIVVATAITGYFTGLQSPMNPVTNSTAQSHHFPLEDSSHPKGFRVIPATSYAAMPMANLSRTEVVTASLSNIRPVLNPVEEITVNIAEKDAALKQRDFNRAFNGAPPTVPHPVVDNATQSCMACHGEGAKTTSLRIPQMSHQFLANCLQCHVQQKPETMEPTLFRENTFVGLPAPEEGPRAFPLAPPQIPHPTWMRSNCMSCHGMTGLHGMRTTHPWRHNCMQCHAPSAELDQTKFLFSTPQFLPPPAIKTNKSSDGTEEDNND</sequence>